<dbReference type="Pfam" id="PF07749">
    <property type="entry name" value="ERp29"/>
    <property type="match status" value="1"/>
</dbReference>
<evidence type="ECO:0000313" key="4">
    <source>
        <dbReference type="Proteomes" id="UP001370490"/>
    </source>
</evidence>
<evidence type="ECO:0000313" key="3">
    <source>
        <dbReference type="EMBL" id="KAK6937308.1"/>
    </source>
</evidence>
<comment type="caution">
    <text evidence="3">The sequence shown here is derived from an EMBL/GenBank/DDBJ whole genome shotgun (WGS) entry which is preliminary data.</text>
</comment>
<sequence>MEKGQLTSKVSALLIEPCVLLVFLIKHSLFVYAAIIESLDAMVKEFANASSEEKKTAVSKKEEEVEKFKGASARYGKIYLKASKSSVEKGSD</sequence>
<organism evidence="3 4">
    <name type="scientific">Dillenia turbinata</name>
    <dbReference type="NCBI Taxonomy" id="194707"/>
    <lineage>
        <taxon>Eukaryota</taxon>
        <taxon>Viridiplantae</taxon>
        <taxon>Streptophyta</taxon>
        <taxon>Embryophyta</taxon>
        <taxon>Tracheophyta</taxon>
        <taxon>Spermatophyta</taxon>
        <taxon>Magnoliopsida</taxon>
        <taxon>eudicotyledons</taxon>
        <taxon>Gunneridae</taxon>
        <taxon>Pentapetalae</taxon>
        <taxon>Dilleniales</taxon>
        <taxon>Dilleniaceae</taxon>
        <taxon>Dillenia</taxon>
    </lineage>
</organism>
<keyword evidence="1" id="KW-1133">Transmembrane helix</keyword>
<proteinExistence type="predicted"/>
<dbReference type="GO" id="GO:0005783">
    <property type="term" value="C:endoplasmic reticulum"/>
    <property type="evidence" value="ECO:0007669"/>
    <property type="project" value="InterPro"/>
</dbReference>
<accession>A0AAN8ZKC9</accession>
<feature type="transmembrane region" description="Helical" evidence="1">
    <location>
        <begin position="12"/>
        <end position="35"/>
    </location>
</feature>
<dbReference type="Gene3D" id="1.20.1150.12">
    <property type="entry name" value="Endoplasmic reticulum resident protein 29, C-terminal domain"/>
    <property type="match status" value="1"/>
</dbReference>
<keyword evidence="1" id="KW-0472">Membrane</keyword>
<dbReference type="InterPro" id="IPR011679">
    <property type="entry name" value="ERp29_C"/>
</dbReference>
<evidence type="ECO:0000256" key="1">
    <source>
        <dbReference type="SAM" id="Phobius"/>
    </source>
</evidence>
<dbReference type="InterPro" id="IPR036356">
    <property type="entry name" value="ERp29_C_sf"/>
</dbReference>
<keyword evidence="4" id="KW-1185">Reference proteome</keyword>
<name>A0AAN8ZKC9_9MAGN</name>
<gene>
    <name evidence="3" type="ORF">RJ641_030816</name>
</gene>
<keyword evidence="1" id="KW-0812">Transmembrane</keyword>
<dbReference type="EMBL" id="JBAMMX010000006">
    <property type="protein sequence ID" value="KAK6937308.1"/>
    <property type="molecule type" value="Genomic_DNA"/>
</dbReference>
<evidence type="ECO:0000259" key="2">
    <source>
        <dbReference type="Pfam" id="PF07749"/>
    </source>
</evidence>
<dbReference type="SUPFAM" id="SSF47933">
    <property type="entry name" value="ERP29 C domain-like"/>
    <property type="match status" value="1"/>
</dbReference>
<feature type="domain" description="Endoplasmic reticulum resident protein 29 C-terminal" evidence="2">
    <location>
        <begin position="35"/>
        <end position="91"/>
    </location>
</feature>
<protein>
    <submittedName>
        <fullName evidence="3">Endoplasmic reticulum resident protein 29, C-terminal</fullName>
    </submittedName>
</protein>
<dbReference type="AlphaFoldDB" id="A0AAN8ZKC9"/>
<reference evidence="3 4" key="1">
    <citation type="submission" date="2023-12" db="EMBL/GenBank/DDBJ databases">
        <title>A high-quality genome assembly for Dillenia turbinata (Dilleniales).</title>
        <authorList>
            <person name="Chanderbali A."/>
        </authorList>
    </citation>
    <scope>NUCLEOTIDE SEQUENCE [LARGE SCALE GENOMIC DNA]</scope>
    <source>
        <strain evidence="3">LSX21</strain>
        <tissue evidence="3">Leaf</tissue>
    </source>
</reference>
<dbReference type="Proteomes" id="UP001370490">
    <property type="component" value="Unassembled WGS sequence"/>
</dbReference>